<dbReference type="SUPFAM" id="SSF52038">
    <property type="entry name" value="Barstar-related"/>
    <property type="match status" value="1"/>
</dbReference>
<evidence type="ECO:0000313" key="3">
    <source>
        <dbReference type="EMBL" id="MCV2884718.1"/>
    </source>
</evidence>
<dbReference type="Pfam" id="PF01337">
    <property type="entry name" value="Barstar"/>
    <property type="match status" value="1"/>
</dbReference>
<dbReference type="Proteomes" id="UP001652504">
    <property type="component" value="Unassembled WGS sequence"/>
</dbReference>
<dbReference type="InterPro" id="IPR000468">
    <property type="entry name" value="Barstar"/>
</dbReference>
<organism evidence="3 4">
    <name type="scientific">Fluctibacter corallii</name>
    <dbReference type="NCBI Taxonomy" id="2984329"/>
    <lineage>
        <taxon>Bacteria</taxon>
        <taxon>Pseudomonadati</taxon>
        <taxon>Pseudomonadota</taxon>
        <taxon>Gammaproteobacteria</taxon>
        <taxon>Alteromonadales</taxon>
        <taxon>Alteromonadaceae</taxon>
        <taxon>Fluctibacter</taxon>
    </lineage>
</organism>
<sequence length="126" mass="15018">MSCKFIFVEEFPKFDKNYVHIGNVELDISNSFRLLECLFHTLEFPDYFGFNWNALDDCLTDFSWLSKKNIILIHDGVPHLPSNELDIYLKILHDAIINWEADSEVSFEVYFYLKHKNKILNFFNSQ</sequence>
<proteinExistence type="inferred from homology"/>
<evidence type="ECO:0000259" key="2">
    <source>
        <dbReference type="Pfam" id="PF01337"/>
    </source>
</evidence>
<reference evidence="3 4" key="1">
    <citation type="submission" date="2022-10" db="EMBL/GenBank/DDBJ databases">
        <title>Aestuariibacter sp. AA17 isolated from Montipora capitata coral fragment.</title>
        <authorList>
            <person name="Emsley S.A."/>
            <person name="Pfannmuller K.M."/>
            <person name="Loughran R.M."/>
            <person name="Shlafstein M."/>
            <person name="Papke E."/>
            <person name="Saw J.H."/>
            <person name="Ushijima B."/>
            <person name="Videau P."/>
        </authorList>
    </citation>
    <scope>NUCLEOTIDE SEQUENCE [LARGE SCALE GENOMIC DNA]</scope>
    <source>
        <strain evidence="3 4">AA17</strain>
    </source>
</reference>
<comment type="similarity">
    <text evidence="1">Belongs to the barstar family.</text>
</comment>
<dbReference type="InterPro" id="IPR035905">
    <property type="entry name" value="Barstar-like_sf"/>
</dbReference>
<accession>A0ABT3A7Q0</accession>
<dbReference type="Gene3D" id="3.30.370.10">
    <property type="entry name" value="Barstar-like"/>
    <property type="match status" value="1"/>
</dbReference>
<name>A0ABT3A7Q0_9ALTE</name>
<keyword evidence="4" id="KW-1185">Reference proteome</keyword>
<feature type="domain" description="Barstar (barnase inhibitor)" evidence="2">
    <location>
        <begin position="32"/>
        <end position="110"/>
    </location>
</feature>
<evidence type="ECO:0000256" key="1">
    <source>
        <dbReference type="ARBA" id="ARBA00006845"/>
    </source>
</evidence>
<gene>
    <name evidence="3" type="ORF">OE749_08420</name>
</gene>
<evidence type="ECO:0000313" key="4">
    <source>
        <dbReference type="Proteomes" id="UP001652504"/>
    </source>
</evidence>
<comment type="caution">
    <text evidence="3">The sequence shown here is derived from an EMBL/GenBank/DDBJ whole genome shotgun (WGS) entry which is preliminary data.</text>
</comment>
<protein>
    <submittedName>
        <fullName evidence="3">Barstar family protein</fullName>
    </submittedName>
</protein>
<dbReference type="EMBL" id="JAOWKX010000003">
    <property type="protein sequence ID" value="MCV2884718.1"/>
    <property type="molecule type" value="Genomic_DNA"/>
</dbReference>
<dbReference type="RefSeq" id="WP_263711994.1">
    <property type="nucleotide sequence ID" value="NZ_JAOWKX010000003.1"/>
</dbReference>